<keyword evidence="6 8" id="KW-0378">Hydrolase</keyword>
<dbReference type="InterPro" id="IPR011950">
    <property type="entry name" value="HAD-SF_hydro_IA_CTE7"/>
</dbReference>
<organism evidence="8 9">
    <name type="scientific">Methanobrevibacter arboriphilus JCM 13429 = DSM 1125</name>
    <dbReference type="NCBI Taxonomy" id="1300164"/>
    <lineage>
        <taxon>Archaea</taxon>
        <taxon>Methanobacteriati</taxon>
        <taxon>Methanobacteriota</taxon>
        <taxon>Methanomada group</taxon>
        <taxon>Methanobacteria</taxon>
        <taxon>Methanobacteriales</taxon>
        <taxon>Methanobacteriaceae</taxon>
        <taxon>Methanobrevibacter</taxon>
    </lineage>
</organism>
<dbReference type="RefSeq" id="WP_080459988.1">
    <property type="nucleotide sequence ID" value="NZ_JXMW01000006.1"/>
</dbReference>
<dbReference type="InterPro" id="IPR036412">
    <property type="entry name" value="HAD-like_sf"/>
</dbReference>
<evidence type="ECO:0000256" key="3">
    <source>
        <dbReference type="ARBA" id="ARBA00007958"/>
    </source>
</evidence>
<dbReference type="OrthoDB" id="27736at2157"/>
<dbReference type="InterPro" id="IPR023214">
    <property type="entry name" value="HAD_sf"/>
</dbReference>
<gene>
    <name evidence="8" type="ORF">MBBAR_6c00340</name>
</gene>
<evidence type="ECO:0000313" key="9">
    <source>
        <dbReference type="Proteomes" id="UP000191661"/>
    </source>
</evidence>
<keyword evidence="5" id="KW-0479">Metal-binding</keyword>
<comment type="cofactor">
    <cofactor evidence="1">
        <name>Mg(2+)</name>
        <dbReference type="ChEBI" id="CHEBI:18420"/>
    </cofactor>
</comment>
<evidence type="ECO:0000256" key="1">
    <source>
        <dbReference type="ARBA" id="ARBA00001946"/>
    </source>
</evidence>
<evidence type="ECO:0000256" key="7">
    <source>
        <dbReference type="ARBA" id="ARBA00022842"/>
    </source>
</evidence>
<evidence type="ECO:0000256" key="2">
    <source>
        <dbReference type="ARBA" id="ARBA00003513"/>
    </source>
</evidence>
<sequence>MDKAIFFDIDGTLLDTSSFAEVARKAAIDVMIENGLPSNKEETYNLLKEIISKKGSNYNKHFNVLTKEICGEENNLLVALGMVTYHNVKFALLRPFPETMNILIYLKNKGYKLGVISNGITIKQWEKLVRLDIHYFFEEVITSEEVGSEKPEKKIFEEALNRMNCKAENSIMVGNKSEIDIIGAVNAGMSAILVNSDDSHIITKKMLDTSNIEIIDNIGEICKIL</sequence>
<dbReference type="Gene3D" id="1.10.150.520">
    <property type="match status" value="1"/>
</dbReference>
<dbReference type="EMBL" id="JXMW01000006">
    <property type="protein sequence ID" value="OQD58924.1"/>
    <property type="molecule type" value="Genomic_DNA"/>
</dbReference>
<dbReference type="InterPro" id="IPR041492">
    <property type="entry name" value="HAD_2"/>
</dbReference>
<comment type="function">
    <text evidence="2">Catalyzes the dephosphorylation of D,L-glyceraldehyde 3-phosphate in vitro.</text>
</comment>
<dbReference type="SFLD" id="SFLDS00003">
    <property type="entry name" value="Haloacid_Dehalogenase"/>
    <property type="match status" value="1"/>
</dbReference>
<dbReference type="NCBIfam" id="TIGR01662">
    <property type="entry name" value="HAD-SF-IIIA"/>
    <property type="match status" value="1"/>
</dbReference>
<comment type="similarity">
    <text evidence="3">Belongs to the HAD-like hydrolase superfamily.</text>
</comment>
<dbReference type="InterPro" id="IPR006439">
    <property type="entry name" value="HAD-SF_hydro_IA"/>
</dbReference>
<dbReference type="SUPFAM" id="SSF56784">
    <property type="entry name" value="HAD-like"/>
    <property type="match status" value="1"/>
</dbReference>
<evidence type="ECO:0000313" key="8">
    <source>
        <dbReference type="EMBL" id="OQD58924.1"/>
    </source>
</evidence>
<dbReference type="Proteomes" id="UP000191661">
    <property type="component" value="Unassembled WGS sequence"/>
</dbReference>
<keyword evidence="9" id="KW-1185">Reference proteome</keyword>
<dbReference type="PRINTS" id="PR00413">
    <property type="entry name" value="HADHALOGNASE"/>
</dbReference>
<dbReference type="PANTHER" id="PTHR46470:SF2">
    <property type="entry name" value="GLYCERALDEHYDE 3-PHOSPHATE PHOSPHATASE"/>
    <property type="match status" value="1"/>
</dbReference>
<reference evidence="8 9" key="1">
    <citation type="submission" date="2014-12" db="EMBL/GenBank/DDBJ databases">
        <title>Genome sequence of Methanobrevibacter arboriphilicus DH1, DSM1125.</title>
        <authorList>
            <person name="Poehlein A."/>
            <person name="Thauer R.K."/>
            <person name="Seedorf H."/>
            <person name="Daniel R."/>
        </authorList>
    </citation>
    <scope>NUCLEOTIDE SEQUENCE [LARGE SCALE GENOMIC DNA]</scope>
    <source>
        <strain evidence="8 9">DH1</strain>
    </source>
</reference>
<dbReference type="GO" id="GO:0016791">
    <property type="term" value="F:phosphatase activity"/>
    <property type="evidence" value="ECO:0007669"/>
    <property type="project" value="TreeGrafter"/>
</dbReference>
<protein>
    <recommendedName>
        <fullName evidence="4">Glyceraldehyde 3-phosphate phosphatase</fullName>
    </recommendedName>
</protein>
<evidence type="ECO:0000256" key="4">
    <source>
        <dbReference type="ARBA" id="ARBA00019531"/>
    </source>
</evidence>
<dbReference type="InterPro" id="IPR051400">
    <property type="entry name" value="HAD-like_hydrolase"/>
</dbReference>
<dbReference type="NCBIfam" id="TIGR01549">
    <property type="entry name" value="HAD-SF-IA-v1"/>
    <property type="match status" value="1"/>
</dbReference>
<dbReference type="NCBIfam" id="TIGR02253">
    <property type="entry name" value="CTE7"/>
    <property type="match status" value="1"/>
</dbReference>
<dbReference type="SFLD" id="SFLDG01129">
    <property type="entry name" value="C1.5:_HAD__Beta-PGM__Phosphata"/>
    <property type="match status" value="1"/>
</dbReference>
<name>A0A1V6N2P3_METAZ</name>
<dbReference type="GO" id="GO:0044281">
    <property type="term" value="P:small molecule metabolic process"/>
    <property type="evidence" value="ECO:0007669"/>
    <property type="project" value="UniProtKB-ARBA"/>
</dbReference>
<evidence type="ECO:0000256" key="6">
    <source>
        <dbReference type="ARBA" id="ARBA00022801"/>
    </source>
</evidence>
<comment type="caution">
    <text evidence="8">The sequence shown here is derived from an EMBL/GenBank/DDBJ whole genome shotgun (WGS) entry which is preliminary data.</text>
</comment>
<dbReference type="Gene3D" id="3.40.50.1000">
    <property type="entry name" value="HAD superfamily/HAD-like"/>
    <property type="match status" value="1"/>
</dbReference>
<dbReference type="GO" id="GO:0046872">
    <property type="term" value="F:metal ion binding"/>
    <property type="evidence" value="ECO:0007669"/>
    <property type="project" value="UniProtKB-KW"/>
</dbReference>
<proteinExistence type="inferred from homology"/>
<accession>A0A1V6N2P3</accession>
<evidence type="ECO:0000256" key="5">
    <source>
        <dbReference type="ARBA" id="ARBA00022723"/>
    </source>
</evidence>
<dbReference type="Pfam" id="PF13419">
    <property type="entry name" value="HAD_2"/>
    <property type="match status" value="1"/>
</dbReference>
<dbReference type="InterPro" id="IPR006549">
    <property type="entry name" value="HAD-SF_hydro_IIIA"/>
</dbReference>
<keyword evidence="7" id="KW-0460">Magnesium</keyword>
<dbReference type="PANTHER" id="PTHR46470">
    <property type="entry name" value="N-ACYLNEURAMINATE-9-PHOSPHATASE"/>
    <property type="match status" value="1"/>
</dbReference>
<dbReference type="AlphaFoldDB" id="A0A1V6N2P3"/>